<dbReference type="InterPro" id="IPR029046">
    <property type="entry name" value="LolA/LolB/LppX"/>
</dbReference>
<dbReference type="Pfam" id="PF03548">
    <property type="entry name" value="LolA"/>
    <property type="match status" value="1"/>
</dbReference>
<evidence type="ECO:0000256" key="1">
    <source>
        <dbReference type="ARBA" id="ARBA00004418"/>
    </source>
</evidence>
<feature type="chain" id="PRO_5041029026" description="Outer-membrane lipoprotein carrier protein" evidence="10">
    <location>
        <begin position="26"/>
        <end position="211"/>
    </location>
</feature>
<dbReference type="Gene3D" id="2.50.20.10">
    <property type="entry name" value="Lipoprotein localisation LolA/LolB/LppX"/>
    <property type="match status" value="1"/>
</dbReference>
<evidence type="ECO:0000256" key="9">
    <source>
        <dbReference type="ARBA" id="ARBA00023186"/>
    </source>
</evidence>
<keyword evidence="5 10" id="KW-0813">Transport</keyword>
<dbReference type="InterPro" id="IPR004564">
    <property type="entry name" value="OM_lipoprot_carrier_LolA-like"/>
</dbReference>
<keyword evidence="11" id="KW-0449">Lipoprotein</keyword>
<dbReference type="GO" id="GO:0030288">
    <property type="term" value="C:outer membrane-bounded periplasmic space"/>
    <property type="evidence" value="ECO:0007669"/>
    <property type="project" value="TreeGrafter"/>
</dbReference>
<comment type="caution">
    <text evidence="11">The sequence shown here is derived from an EMBL/GenBank/DDBJ whole genome shotgun (WGS) entry which is preliminary data.</text>
</comment>
<evidence type="ECO:0000256" key="7">
    <source>
        <dbReference type="ARBA" id="ARBA00022764"/>
    </source>
</evidence>
<gene>
    <name evidence="10 11" type="primary">lolA</name>
    <name evidence="11" type="ORF">PSECIP111854_02146</name>
</gene>
<evidence type="ECO:0000313" key="11">
    <source>
        <dbReference type="EMBL" id="CAH9058165.1"/>
    </source>
</evidence>
<accession>A0A9W4W441</accession>
<reference evidence="11" key="1">
    <citation type="submission" date="2022-07" db="EMBL/GenBank/DDBJ databases">
        <authorList>
            <person name="Criscuolo A."/>
        </authorList>
    </citation>
    <scope>NUCLEOTIDE SEQUENCE</scope>
    <source>
        <strain evidence="11">CIP111854</strain>
    </source>
</reference>
<keyword evidence="7 10" id="KW-0574">Periplasm</keyword>
<comment type="subunit">
    <text evidence="3 10">Monomer.</text>
</comment>
<dbReference type="AlphaFoldDB" id="A0A9W4W441"/>
<dbReference type="Proteomes" id="UP001152467">
    <property type="component" value="Unassembled WGS sequence"/>
</dbReference>
<dbReference type="CDD" id="cd16325">
    <property type="entry name" value="LolA"/>
    <property type="match status" value="1"/>
</dbReference>
<dbReference type="PANTHER" id="PTHR35869">
    <property type="entry name" value="OUTER-MEMBRANE LIPOPROTEIN CARRIER PROTEIN"/>
    <property type="match status" value="1"/>
</dbReference>
<dbReference type="InterPro" id="IPR018323">
    <property type="entry name" value="OM_lipoprot_carrier_LolA_Pbac"/>
</dbReference>
<evidence type="ECO:0000256" key="6">
    <source>
        <dbReference type="ARBA" id="ARBA00022729"/>
    </source>
</evidence>
<keyword evidence="12" id="KW-1185">Reference proteome</keyword>
<organism evidence="11 12">
    <name type="scientific">Pseudoalteromonas holothuriae</name>
    <dbReference type="NCBI Taxonomy" id="2963714"/>
    <lineage>
        <taxon>Bacteria</taxon>
        <taxon>Pseudomonadati</taxon>
        <taxon>Pseudomonadota</taxon>
        <taxon>Gammaproteobacteria</taxon>
        <taxon>Alteromonadales</taxon>
        <taxon>Pseudoalteromonadaceae</taxon>
        <taxon>Pseudoalteromonas</taxon>
    </lineage>
</organism>
<dbReference type="SUPFAM" id="SSF89392">
    <property type="entry name" value="Prokaryotic lipoproteins and lipoprotein localization factors"/>
    <property type="match status" value="1"/>
</dbReference>
<name>A0A9W4W441_9GAMM</name>
<feature type="signal peptide" evidence="10">
    <location>
        <begin position="1"/>
        <end position="25"/>
    </location>
</feature>
<sequence length="211" mass="23362" precursor="true">MNIKSKLFKCSAMLFSAVLSVSAVADAASDLKAKLSNINTFEAQFSQKVFDEQGNLLQQGSGNIALAHPLKIRWQQLQPDETLFVSDGNKTYYYDTFADQVTVMNTRGLIDTTPFVLLTSRADEQWAKYQVSQTQTGYKVTPNQGIESQVEVLEVEFSKQHSLRAISVKDVSGQTSSFSFSDAQLNSQLPVELFSFVVPQGVIVDDQTQGE</sequence>
<dbReference type="GO" id="GO:0044874">
    <property type="term" value="P:lipoprotein localization to outer membrane"/>
    <property type="evidence" value="ECO:0007669"/>
    <property type="project" value="UniProtKB-UniRule"/>
</dbReference>
<dbReference type="GO" id="GO:0042953">
    <property type="term" value="P:lipoprotein transport"/>
    <property type="evidence" value="ECO:0007669"/>
    <property type="project" value="InterPro"/>
</dbReference>
<evidence type="ECO:0000256" key="5">
    <source>
        <dbReference type="ARBA" id="ARBA00022448"/>
    </source>
</evidence>
<comment type="subcellular location">
    <subcellularLocation>
        <location evidence="1 10">Periplasm</location>
    </subcellularLocation>
</comment>
<dbReference type="NCBIfam" id="TIGR00547">
    <property type="entry name" value="lolA"/>
    <property type="match status" value="1"/>
</dbReference>
<evidence type="ECO:0000313" key="12">
    <source>
        <dbReference type="Proteomes" id="UP001152467"/>
    </source>
</evidence>
<proteinExistence type="inferred from homology"/>
<comment type="similarity">
    <text evidence="2 10">Belongs to the LolA family.</text>
</comment>
<evidence type="ECO:0000256" key="2">
    <source>
        <dbReference type="ARBA" id="ARBA00007615"/>
    </source>
</evidence>
<evidence type="ECO:0000256" key="4">
    <source>
        <dbReference type="ARBA" id="ARBA00014035"/>
    </source>
</evidence>
<keyword evidence="8 10" id="KW-0653">Protein transport</keyword>
<dbReference type="PANTHER" id="PTHR35869:SF1">
    <property type="entry name" value="OUTER-MEMBRANE LIPOPROTEIN CARRIER PROTEIN"/>
    <property type="match status" value="1"/>
</dbReference>
<evidence type="ECO:0000256" key="10">
    <source>
        <dbReference type="HAMAP-Rule" id="MF_00240"/>
    </source>
</evidence>
<dbReference type="EMBL" id="CAMAPC010000006">
    <property type="protein sequence ID" value="CAH9058165.1"/>
    <property type="molecule type" value="Genomic_DNA"/>
</dbReference>
<evidence type="ECO:0000256" key="8">
    <source>
        <dbReference type="ARBA" id="ARBA00022927"/>
    </source>
</evidence>
<dbReference type="RefSeq" id="WP_261626381.1">
    <property type="nucleotide sequence ID" value="NZ_CAMAPC010000006.1"/>
</dbReference>
<keyword evidence="6 10" id="KW-0732">Signal</keyword>
<keyword evidence="9 10" id="KW-0143">Chaperone</keyword>
<dbReference type="HAMAP" id="MF_00240">
    <property type="entry name" value="LolA"/>
    <property type="match status" value="1"/>
</dbReference>
<evidence type="ECO:0000256" key="3">
    <source>
        <dbReference type="ARBA" id="ARBA00011245"/>
    </source>
</evidence>
<comment type="function">
    <text evidence="10">Participates in the translocation of lipoproteins from the inner membrane to the outer membrane. Only forms a complex with a lipoprotein if the residue after the N-terminal Cys is not an aspartate (The Asp acts as a targeting signal to indicate that the lipoprotein should stay in the inner membrane).</text>
</comment>
<protein>
    <recommendedName>
        <fullName evidence="4 10">Outer-membrane lipoprotein carrier protein</fullName>
    </recommendedName>
</protein>